<dbReference type="Proteomes" id="UP000703661">
    <property type="component" value="Unassembled WGS sequence"/>
</dbReference>
<dbReference type="PANTHER" id="PTHR42698">
    <property type="entry name" value="GTPASE ERA"/>
    <property type="match status" value="1"/>
</dbReference>
<evidence type="ECO:0000256" key="4">
    <source>
        <dbReference type="ARBA" id="ARBA00023134"/>
    </source>
</evidence>
<evidence type="ECO:0000313" key="9">
    <source>
        <dbReference type="Proteomes" id="UP000703661"/>
    </source>
</evidence>
<dbReference type="InterPro" id="IPR009019">
    <property type="entry name" value="KH_sf_prok-type"/>
</dbReference>
<dbReference type="AlphaFoldDB" id="A0A9P6T4W9"/>
<dbReference type="Pfam" id="PF01926">
    <property type="entry name" value="MMR_HSR1"/>
    <property type="match status" value="1"/>
</dbReference>
<dbReference type="Gene3D" id="3.40.50.300">
    <property type="entry name" value="P-loop containing nucleotide triphosphate hydrolases"/>
    <property type="match status" value="1"/>
</dbReference>
<dbReference type="PRINTS" id="PR00326">
    <property type="entry name" value="GTP1OBG"/>
</dbReference>
<dbReference type="InterPro" id="IPR004044">
    <property type="entry name" value="KH_dom_type_2"/>
</dbReference>
<dbReference type="InterPro" id="IPR030388">
    <property type="entry name" value="G_ERA_dom"/>
</dbReference>
<dbReference type="GO" id="GO:0043024">
    <property type="term" value="F:ribosomal small subunit binding"/>
    <property type="evidence" value="ECO:0007669"/>
    <property type="project" value="TreeGrafter"/>
</dbReference>
<evidence type="ECO:0000256" key="5">
    <source>
        <dbReference type="SAM" id="MobiDB-lite"/>
    </source>
</evidence>
<dbReference type="EMBL" id="JAAAID010000007">
    <property type="protein sequence ID" value="KAG0024701.1"/>
    <property type="molecule type" value="Genomic_DNA"/>
</dbReference>
<evidence type="ECO:0000256" key="2">
    <source>
        <dbReference type="ARBA" id="ARBA00022741"/>
    </source>
</evidence>
<dbReference type="NCBIfam" id="TIGR00436">
    <property type="entry name" value="era"/>
    <property type="match status" value="1"/>
</dbReference>
<accession>A0A9P6T4W9</accession>
<feature type="region of interest" description="Disordered" evidence="5">
    <location>
        <begin position="46"/>
        <end position="93"/>
    </location>
</feature>
<evidence type="ECO:0000259" key="7">
    <source>
        <dbReference type="Pfam" id="PF07650"/>
    </source>
</evidence>
<dbReference type="PANTHER" id="PTHR42698:SF1">
    <property type="entry name" value="GTPASE ERA, MITOCHONDRIAL"/>
    <property type="match status" value="1"/>
</dbReference>
<feature type="domain" description="KH type-2" evidence="7">
    <location>
        <begin position="347"/>
        <end position="407"/>
    </location>
</feature>
<protein>
    <submittedName>
        <fullName evidence="8">Era Like 12S Mitochondrial RRNA Chaperone 1</fullName>
    </submittedName>
</protein>
<keyword evidence="3" id="KW-0694">RNA-binding</keyword>
<dbReference type="SUPFAM" id="SSF54814">
    <property type="entry name" value="Prokaryotic type KH domain (KH-domain type II)"/>
    <property type="match status" value="1"/>
</dbReference>
<keyword evidence="4" id="KW-0342">GTP-binding</keyword>
<gene>
    <name evidence="8" type="primary">ERAL1</name>
    <name evidence="8" type="ORF">BGZ80_010280</name>
</gene>
<comment type="caution">
    <text evidence="8">The sequence shown here is derived from an EMBL/GenBank/DDBJ whole genome shotgun (WGS) entry which is preliminary data.</text>
</comment>
<sequence>MSHSIPLIRATQTNKSSPGEDTTTPTSKSLELLKKTLYEKRKKLQEITERQASQESVAAAGSISGPTSTTPQSPALTKHEATPTSMDQRSVPDRSMPVFASPADMTVRLPKVVRNFNQPENAEIAKIAIIGSPNVGKSTIVNDLVKSTVSIVSIRPHTTRERIKAIMTHENKQLVFYDTPGVVPEKNISRLNRELVTASWKAINDADHLLVVMDCNKLLEHTLVTESYIFQRLKELENKVPATLVFNKMDLVKGRDEKLQEFVREYNQQYPAFIKTIFTSAETPKVGIQELRSHLLSLTQPGPWLYPANQKSEQSDLSRVEDMIRSEIYAILKVPYNVKQVNVGWTELVDNVLRIDQNLIVDRPGLKKILVGTDGSVIRDLTLNARQLIGKALQRRVLLNLQVKVKSK</sequence>
<feature type="compositionally biased region" description="Polar residues" evidence="5">
    <location>
        <begin position="10"/>
        <end position="21"/>
    </location>
</feature>
<dbReference type="NCBIfam" id="TIGR00231">
    <property type="entry name" value="small_GTP"/>
    <property type="match status" value="1"/>
</dbReference>
<dbReference type="CDD" id="cd22534">
    <property type="entry name" value="KH-II_Era"/>
    <property type="match status" value="1"/>
</dbReference>
<dbReference type="SUPFAM" id="SSF52540">
    <property type="entry name" value="P-loop containing nucleoside triphosphate hydrolases"/>
    <property type="match status" value="1"/>
</dbReference>
<dbReference type="InterPro" id="IPR006073">
    <property type="entry name" value="GTP-bd"/>
</dbReference>
<keyword evidence="9" id="KW-1185">Reference proteome</keyword>
<evidence type="ECO:0000256" key="1">
    <source>
        <dbReference type="ARBA" id="ARBA00007921"/>
    </source>
</evidence>
<dbReference type="InterPro" id="IPR005225">
    <property type="entry name" value="Small_GTP-bd"/>
</dbReference>
<dbReference type="CDD" id="cd04163">
    <property type="entry name" value="Era"/>
    <property type="match status" value="1"/>
</dbReference>
<dbReference type="GO" id="GO:0019843">
    <property type="term" value="F:rRNA binding"/>
    <property type="evidence" value="ECO:0007669"/>
    <property type="project" value="TreeGrafter"/>
</dbReference>
<evidence type="ECO:0000256" key="3">
    <source>
        <dbReference type="ARBA" id="ARBA00022884"/>
    </source>
</evidence>
<dbReference type="GO" id="GO:0005525">
    <property type="term" value="F:GTP binding"/>
    <property type="evidence" value="ECO:0007669"/>
    <property type="project" value="UniProtKB-KW"/>
</dbReference>
<feature type="domain" description="G" evidence="6">
    <location>
        <begin position="126"/>
        <end position="248"/>
    </location>
</feature>
<dbReference type="InterPro" id="IPR027417">
    <property type="entry name" value="P-loop_NTPase"/>
</dbReference>
<name>A0A9P6T4W9_9FUNG</name>
<keyword evidence="2" id="KW-0547">Nucleotide-binding</keyword>
<proteinExistence type="inferred from homology"/>
<comment type="similarity">
    <text evidence="1">Belongs to the TRAFAC class TrmE-Era-EngA-EngB-Septin-like GTPase superfamily. Era GTPase family.</text>
</comment>
<dbReference type="HAMAP" id="MF_00367">
    <property type="entry name" value="GTPase_Era"/>
    <property type="match status" value="1"/>
</dbReference>
<dbReference type="Gene3D" id="3.30.300.20">
    <property type="match status" value="1"/>
</dbReference>
<evidence type="ECO:0000259" key="6">
    <source>
        <dbReference type="Pfam" id="PF01926"/>
    </source>
</evidence>
<dbReference type="InterPro" id="IPR015946">
    <property type="entry name" value="KH_dom-like_a/b"/>
</dbReference>
<organism evidence="8 9">
    <name type="scientific">Entomortierella chlamydospora</name>
    <dbReference type="NCBI Taxonomy" id="101097"/>
    <lineage>
        <taxon>Eukaryota</taxon>
        <taxon>Fungi</taxon>
        <taxon>Fungi incertae sedis</taxon>
        <taxon>Mucoromycota</taxon>
        <taxon>Mortierellomycotina</taxon>
        <taxon>Mortierellomycetes</taxon>
        <taxon>Mortierellales</taxon>
        <taxon>Mortierellaceae</taxon>
        <taxon>Entomortierella</taxon>
    </lineage>
</organism>
<reference evidence="8" key="1">
    <citation type="journal article" date="2020" name="Fungal Divers.">
        <title>Resolving the Mortierellaceae phylogeny through synthesis of multi-gene phylogenetics and phylogenomics.</title>
        <authorList>
            <person name="Vandepol N."/>
            <person name="Liber J."/>
            <person name="Desiro A."/>
            <person name="Na H."/>
            <person name="Kennedy M."/>
            <person name="Barry K."/>
            <person name="Grigoriev I.V."/>
            <person name="Miller A.N."/>
            <person name="O'Donnell K."/>
            <person name="Stajich J.E."/>
            <person name="Bonito G."/>
        </authorList>
    </citation>
    <scope>NUCLEOTIDE SEQUENCE</scope>
    <source>
        <strain evidence="8">NRRL 2769</strain>
    </source>
</reference>
<feature type="region of interest" description="Disordered" evidence="5">
    <location>
        <begin position="1"/>
        <end position="32"/>
    </location>
</feature>
<evidence type="ECO:0000313" key="8">
    <source>
        <dbReference type="EMBL" id="KAG0024701.1"/>
    </source>
</evidence>
<dbReference type="Pfam" id="PF07650">
    <property type="entry name" value="KH_2"/>
    <property type="match status" value="1"/>
</dbReference>
<dbReference type="GO" id="GO:0000028">
    <property type="term" value="P:ribosomal small subunit assembly"/>
    <property type="evidence" value="ECO:0007669"/>
    <property type="project" value="TreeGrafter"/>
</dbReference>
<feature type="compositionally biased region" description="Polar residues" evidence="5">
    <location>
        <begin position="64"/>
        <end position="75"/>
    </location>
</feature>
<dbReference type="InterPro" id="IPR005662">
    <property type="entry name" value="GTPase_Era-like"/>
</dbReference>